<accession>A0A0C9VV46</accession>
<dbReference type="EMBL" id="KN837130">
    <property type="protein sequence ID" value="KIJ42400.1"/>
    <property type="molecule type" value="Genomic_DNA"/>
</dbReference>
<reference evidence="1 2" key="1">
    <citation type="submission" date="2014-06" db="EMBL/GenBank/DDBJ databases">
        <title>Evolutionary Origins and Diversification of the Mycorrhizal Mutualists.</title>
        <authorList>
            <consortium name="DOE Joint Genome Institute"/>
            <consortium name="Mycorrhizal Genomics Consortium"/>
            <person name="Kohler A."/>
            <person name="Kuo A."/>
            <person name="Nagy L.G."/>
            <person name="Floudas D."/>
            <person name="Copeland A."/>
            <person name="Barry K.W."/>
            <person name="Cichocki N."/>
            <person name="Veneault-Fourrey C."/>
            <person name="LaButti K."/>
            <person name="Lindquist E.A."/>
            <person name="Lipzen A."/>
            <person name="Lundell T."/>
            <person name="Morin E."/>
            <person name="Murat C."/>
            <person name="Riley R."/>
            <person name="Ohm R."/>
            <person name="Sun H."/>
            <person name="Tunlid A."/>
            <person name="Henrissat B."/>
            <person name="Grigoriev I.V."/>
            <person name="Hibbett D.S."/>
            <person name="Martin F."/>
        </authorList>
    </citation>
    <scope>NUCLEOTIDE SEQUENCE [LARGE SCALE GENOMIC DNA]</scope>
    <source>
        <strain evidence="1 2">SS14</strain>
    </source>
</reference>
<keyword evidence="2" id="KW-1185">Reference proteome</keyword>
<name>A0A0C9VV46_SPHS4</name>
<sequence length="364" mass="41971">MNTEQIRKDSTVYYPNGDIVLLSVPEDDVRTAFKVDKVFLSRFSDVFQDMFEFPPGQAVREVYDEVPLVQMQDSAVHLRQFLLALYKPYSLPTKLHHQDAVDQVKGILILAPKYQVEDLYKHVMDLFEADWPTTFDDWKANAAIRQTTLEASYKDRPDEMEVEAADPCVPDPCVAIALARQCNVTSILPAAFYDLLHIAGKPWVILHQHVSEGDSYSSRTTQLNLLSKEDLIRLFVGKEALKIIFDHEVNTLQENVIYNASKNYIHAESDHDQNACAEKLRKFADVFGNNVIVGRSYLDIMRVYNQMVREQNTDDELSCWLMKSKFKAGLEGIMRRLWARLPELFWLREEDTVADTSRLQLSLE</sequence>
<proteinExistence type="predicted"/>
<gene>
    <name evidence="1" type="ORF">M422DRAFT_48243</name>
</gene>
<organism evidence="1 2">
    <name type="scientific">Sphaerobolus stellatus (strain SS14)</name>
    <dbReference type="NCBI Taxonomy" id="990650"/>
    <lineage>
        <taxon>Eukaryota</taxon>
        <taxon>Fungi</taxon>
        <taxon>Dikarya</taxon>
        <taxon>Basidiomycota</taxon>
        <taxon>Agaricomycotina</taxon>
        <taxon>Agaricomycetes</taxon>
        <taxon>Phallomycetidae</taxon>
        <taxon>Geastrales</taxon>
        <taxon>Sphaerobolaceae</taxon>
        <taxon>Sphaerobolus</taxon>
    </lineage>
</organism>
<dbReference type="AlphaFoldDB" id="A0A0C9VV46"/>
<dbReference type="Gene3D" id="3.30.710.10">
    <property type="entry name" value="Potassium Channel Kv1.1, Chain A"/>
    <property type="match status" value="1"/>
</dbReference>
<evidence type="ECO:0008006" key="3">
    <source>
        <dbReference type="Google" id="ProtNLM"/>
    </source>
</evidence>
<evidence type="ECO:0000313" key="1">
    <source>
        <dbReference type="EMBL" id="KIJ42400.1"/>
    </source>
</evidence>
<dbReference type="Proteomes" id="UP000054279">
    <property type="component" value="Unassembled WGS sequence"/>
</dbReference>
<dbReference type="HOGENOM" id="CLU_033082_7_1_1"/>
<protein>
    <recommendedName>
        <fullName evidence="3">BTB domain-containing protein</fullName>
    </recommendedName>
</protein>
<dbReference type="InterPro" id="IPR011333">
    <property type="entry name" value="SKP1/BTB/POZ_sf"/>
</dbReference>
<evidence type="ECO:0000313" key="2">
    <source>
        <dbReference type="Proteomes" id="UP000054279"/>
    </source>
</evidence>
<dbReference type="OrthoDB" id="3218112at2759"/>